<sequence>MSSRSRRTQPGARPNFPWYTFPNVVTPGLMAQWNGRLAWLRERRVHVPQEINWTWMVEVGLSKAIKPFLVQSFDGTQGQFVCTAWKILFHIQEPVYKELVVEFLATVAFRKKMVFMSQQTSPFVWGERRELSLAEFAMMMELYLPSEIHTESYIDSL</sequence>
<protein>
    <submittedName>
        <fullName evidence="1">Uncharacterized protein</fullName>
    </submittedName>
</protein>
<name>A0AAU9PI47_9ASTR</name>
<gene>
    <name evidence="1" type="ORF">LVIROSA_LOCUS35454</name>
</gene>
<evidence type="ECO:0000313" key="1">
    <source>
        <dbReference type="EMBL" id="CAH1450007.1"/>
    </source>
</evidence>
<evidence type="ECO:0000313" key="2">
    <source>
        <dbReference type="Proteomes" id="UP001157418"/>
    </source>
</evidence>
<accession>A0AAU9PI47</accession>
<organism evidence="1 2">
    <name type="scientific">Lactuca virosa</name>
    <dbReference type="NCBI Taxonomy" id="75947"/>
    <lineage>
        <taxon>Eukaryota</taxon>
        <taxon>Viridiplantae</taxon>
        <taxon>Streptophyta</taxon>
        <taxon>Embryophyta</taxon>
        <taxon>Tracheophyta</taxon>
        <taxon>Spermatophyta</taxon>
        <taxon>Magnoliopsida</taxon>
        <taxon>eudicotyledons</taxon>
        <taxon>Gunneridae</taxon>
        <taxon>Pentapetalae</taxon>
        <taxon>asterids</taxon>
        <taxon>campanulids</taxon>
        <taxon>Asterales</taxon>
        <taxon>Asteraceae</taxon>
        <taxon>Cichorioideae</taxon>
        <taxon>Cichorieae</taxon>
        <taxon>Lactucinae</taxon>
        <taxon>Lactuca</taxon>
    </lineage>
</organism>
<dbReference type="EMBL" id="CAKMRJ010005634">
    <property type="protein sequence ID" value="CAH1450007.1"/>
    <property type="molecule type" value="Genomic_DNA"/>
</dbReference>
<dbReference type="AlphaFoldDB" id="A0AAU9PI47"/>
<comment type="caution">
    <text evidence="1">The sequence shown here is derived from an EMBL/GenBank/DDBJ whole genome shotgun (WGS) entry which is preliminary data.</text>
</comment>
<keyword evidence="2" id="KW-1185">Reference proteome</keyword>
<proteinExistence type="predicted"/>
<dbReference type="Proteomes" id="UP001157418">
    <property type="component" value="Unassembled WGS sequence"/>
</dbReference>
<reference evidence="1 2" key="1">
    <citation type="submission" date="2022-01" db="EMBL/GenBank/DDBJ databases">
        <authorList>
            <person name="Xiong W."/>
            <person name="Schranz E."/>
        </authorList>
    </citation>
    <scope>NUCLEOTIDE SEQUENCE [LARGE SCALE GENOMIC DNA]</scope>
</reference>